<evidence type="ECO:0000256" key="16">
    <source>
        <dbReference type="ARBA" id="ARBA00047951"/>
    </source>
</evidence>
<dbReference type="OMA" id="YSFYQES"/>
<keyword evidence="9" id="KW-0418">Kinase</keyword>
<evidence type="ECO:0000256" key="13">
    <source>
        <dbReference type="ARBA" id="ARBA00023170"/>
    </source>
</evidence>
<feature type="region of interest" description="Disordered" evidence="17">
    <location>
        <begin position="638"/>
        <end position="667"/>
    </location>
</feature>
<dbReference type="OrthoDB" id="1908121at2759"/>
<evidence type="ECO:0000256" key="9">
    <source>
        <dbReference type="ARBA" id="ARBA00022777"/>
    </source>
</evidence>
<dbReference type="InterPro" id="IPR011009">
    <property type="entry name" value="Kinase-like_dom_sf"/>
</dbReference>
<dbReference type="InterPro" id="IPR052059">
    <property type="entry name" value="CR_Ser/Thr_kinase"/>
</dbReference>
<evidence type="ECO:0000259" key="19">
    <source>
        <dbReference type="PROSITE" id="PS50011"/>
    </source>
</evidence>
<evidence type="ECO:0000256" key="5">
    <source>
        <dbReference type="ARBA" id="ARBA00022692"/>
    </source>
</evidence>
<dbReference type="Gene3D" id="3.30.430.20">
    <property type="entry name" value="Gnk2 domain, C-X8-C-X2-C motif"/>
    <property type="match status" value="2"/>
</dbReference>
<dbReference type="EMBL" id="CM009290">
    <property type="protein sequence ID" value="PNT58302.1"/>
    <property type="molecule type" value="Genomic_DNA"/>
</dbReference>
<keyword evidence="12 18" id="KW-0472">Membrane</keyword>
<organism evidence="21 22">
    <name type="scientific">Populus trichocarpa</name>
    <name type="common">Western balsam poplar</name>
    <name type="synonym">Populus balsamifera subsp. trichocarpa</name>
    <dbReference type="NCBI Taxonomy" id="3694"/>
    <lineage>
        <taxon>Eukaryota</taxon>
        <taxon>Viridiplantae</taxon>
        <taxon>Streptophyta</taxon>
        <taxon>Embryophyta</taxon>
        <taxon>Tracheophyta</taxon>
        <taxon>Spermatophyta</taxon>
        <taxon>Magnoliopsida</taxon>
        <taxon>eudicotyledons</taxon>
        <taxon>Gunneridae</taxon>
        <taxon>Pentapetalae</taxon>
        <taxon>rosids</taxon>
        <taxon>fabids</taxon>
        <taxon>Malpighiales</taxon>
        <taxon>Salicaceae</taxon>
        <taxon>Saliceae</taxon>
        <taxon>Populus</taxon>
    </lineage>
</organism>
<evidence type="ECO:0000256" key="12">
    <source>
        <dbReference type="ARBA" id="ARBA00023136"/>
    </source>
</evidence>
<dbReference type="GO" id="GO:0004674">
    <property type="term" value="F:protein serine/threonine kinase activity"/>
    <property type="evidence" value="ECO:0000318"/>
    <property type="project" value="GO_Central"/>
</dbReference>
<evidence type="ECO:0000313" key="21">
    <source>
        <dbReference type="EMBL" id="PNT58302.1"/>
    </source>
</evidence>
<dbReference type="FunFam" id="1.10.510.10:FF:000336">
    <property type="entry name" value="Cysteine-rich receptor-like protein kinase 2"/>
    <property type="match status" value="1"/>
</dbReference>
<dbReference type="Gene3D" id="1.10.510.10">
    <property type="entry name" value="Transferase(Phosphotransferase) domain 1"/>
    <property type="match status" value="1"/>
</dbReference>
<dbReference type="Pfam" id="PF07714">
    <property type="entry name" value="PK_Tyr_Ser-Thr"/>
    <property type="match status" value="1"/>
</dbReference>
<dbReference type="InterPro" id="IPR001245">
    <property type="entry name" value="Ser-Thr/Tyr_kinase_cat_dom"/>
</dbReference>
<dbReference type="Gene3D" id="3.30.200.20">
    <property type="entry name" value="Phosphorylase Kinase, domain 1"/>
    <property type="match status" value="1"/>
</dbReference>
<dbReference type="SUPFAM" id="SSF56112">
    <property type="entry name" value="Protein kinase-like (PK-like)"/>
    <property type="match status" value="1"/>
</dbReference>
<dbReference type="Proteomes" id="UP000006729">
    <property type="component" value="Chromosome 1"/>
</dbReference>
<dbReference type="GO" id="GO:0016020">
    <property type="term" value="C:membrane"/>
    <property type="evidence" value="ECO:0007669"/>
    <property type="project" value="UniProtKB-SubCell"/>
</dbReference>
<dbReference type="CDD" id="cd23509">
    <property type="entry name" value="Gnk2-like"/>
    <property type="match status" value="2"/>
</dbReference>
<keyword evidence="6" id="KW-0732">Signal</keyword>
<keyword evidence="2" id="KW-0723">Serine/threonine-protein kinase</keyword>
<dbReference type="CDD" id="cd14066">
    <property type="entry name" value="STKc_IRAK"/>
    <property type="match status" value="1"/>
</dbReference>
<comment type="catalytic activity">
    <reaction evidence="16">
        <text>L-threonyl-[protein] + ATP = O-phospho-L-threonyl-[protein] + ADP + H(+)</text>
        <dbReference type="Rhea" id="RHEA:46608"/>
        <dbReference type="Rhea" id="RHEA-COMP:11060"/>
        <dbReference type="Rhea" id="RHEA-COMP:11605"/>
        <dbReference type="ChEBI" id="CHEBI:15378"/>
        <dbReference type="ChEBI" id="CHEBI:30013"/>
        <dbReference type="ChEBI" id="CHEBI:30616"/>
        <dbReference type="ChEBI" id="CHEBI:61977"/>
        <dbReference type="ChEBI" id="CHEBI:456216"/>
    </reaction>
</comment>
<evidence type="ECO:0000256" key="7">
    <source>
        <dbReference type="ARBA" id="ARBA00022737"/>
    </source>
</evidence>
<evidence type="ECO:0000256" key="6">
    <source>
        <dbReference type="ARBA" id="ARBA00022729"/>
    </source>
</evidence>
<keyword evidence="4" id="KW-0808">Transferase</keyword>
<proteinExistence type="predicted"/>
<evidence type="ECO:0000256" key="1">
    <source>
        <dbReference type="ARBA" id="ARBA00004167"/>
    </source>
</evidence>
<dbReference type="FunCoup" id="A0A2K2C8E8">
    <property type="interactions" value="27"/>
</dbReference>
<protein>
    <recommendedName>
        <fullName evidence="23">Protein kinase domain-containing protein</fullName>
    </recommendedName>
</protein>
<name>A0A2K2C8E8_POPTR</name>
<evidence type="ECO:0000256" key="2">
    <source>
        <dbReference type="ARBA" id="ARBA00022527"/>
    </source>
</evidence>
<dbReference type="InParanoid" id="A0A2K2C8E8"/>
<dbReference type="GO" id="GO:0005524">
    <property type="term" value="F:ATP binding"/>
    <property type="evidence" value="ECO:0007669"/>
    <property type="project" value="UniProtKB-KW"/>
</dbReference>
<evidence type="ECO:0000256" key="4">
    <source>
        <dbReference type="ARBA" id="ARBA00022679"/>
    </source>
</evidence>
<keyword evidence="8" id="KW-0547">Nucleotide-binding</keyword>
<evidence type="ECO:0000256" key="10">
    <source>
        <dbReference type="ARBA" id="ARBA00022840"/>
    </source>
</evidence>
<dbReference type="FunFam" id="3.30.430.20:FF:000029">
    <property type="entry name" value="Cysteine-rich receptor-like protein kinase 42"/>
    <property type="match status" value="1"/>
</dbReference>
<dbReference type="Gramene" id="Potri.001G348000.1.v4.1">
    <property type="protein sequence ID" value="Potri.001G348000.1.v4.1"/>
    <property type="gene ID" value="Potri.001G348000.v4.1"/>
</dbReference>
<dbReference type="InterPro" id="IPR002902">
    <property type="entry name" value="GNK2"/>
</dbReference>
<evidence type="ECO:0000259" key="20">
    <source>
        <dbReference type="PROSITE" id="PS51473"/>
    </source>
</evidence>
<evidence type="ECO:0000256" key="3">
    <source>
        <dbReference type="ARBA" id="ARBA00022553"/>
    </source>
</evidence>
<feature type="compositionally biased region" description="Low complexity" evidence="17">
    <location>
        <begin position="644"/>
        <end position="656"/>
    </location>
</feature>
<keyword evidence="14" id="KW-0325">Glycoprotein</keyword>
<reference evidence="21 22" key="1">
    <citation type="journal article" date="2006" name="Science">
        <title>The genome of black cottonwood, Populus trichocarpa (Torr. &amp; Gray).</title>
        <authorList>
            <person name="Tuskan G.A."/>
            <person name="Difazio S."/>
            <person name="Jansson S."/>
            <person name="Bohlmann J."/>
            <person name="Grigoriev I."/>
            <person name="Hellsten U."/>
            <person name="Putnam N."/>
            <person name="Ralph S."/>
            <person name="Rombauts S."/>
            <person name="Salamov A."/>
            <person name="Schein J."/>
            <person name="Sterck L."/>
            <person name="Aerts A."/>
            <person name="Bhalerao R.R."/>
            <person name="Bhalerao R.P."/>
            <person name="Blaudez D."/>
            <person name="Boerjan W."/>
            <person name="Brun A."/>
            <person name="Brunner A."/>
            <person name="Busov V."/>
            <person name="Campbell M."/>
            <person name="Carlson J."/>
            <person name="Chalot M."/>
            <person name="Chapman J."/>
            <person name="Chen G.L."/>
            <person name="Cooper D."/>
            <person name="Coutinho P.M."/>
            <person name="Couturier J."/>
            <person name="Covert S."/>
            <person name="Cronk Q."/>
            <person name="Cunningham R."/>
            <person name="Davis J."/>
            <person name="Degroeve S."/>
            <person name="Dejardin A."/>
            <person name="Depamphilis C."/>
            <person name="Detter J."/>
            <person name="Dirks B."/>
            <person name="Dubchak I."/>
            <person name="Duplessis S."/>
            <person name="Ehlting J."/>
            <person name="Ellis B."/>
            <person name="Gendler K."/>
            <person name="Goodstein D."/>
            <person name="Gribskov M."/>
            <person name="Grimwood J."/>
            <person name="Groover A."/>
            <person name="Gunter L."/>
            <person name="Hamberger B."/>
            <person name="Heinze B."/>
            <person name="Helariutta Y."/>
            <person name="Henrissat B."/>
            <person name="Holligan D."/>
            <person name="Holt R."/>
            <person name="Huang W."/>
            <person name="Islam-Faridi N."/>
            <person name="Jones S."/>
            <person name="Jones-Rhoades M."/>
            <person name="Jorgensen R."/>
            <person name="Joshi C."/>
            <person name="Kangasjarvi J."/>
            <person name="Karlsson J."/>
            <person name="Kelleher C."/>
            <person name="Kirkpatrick R."/>
            <person name="Kirst M."/>
            <person name="Kohler A."/>
            <person name="Kalluri U."/>
            <person name="Larimer F."/>
            <person name="Leebens-Mack J."/>
            <person name="Leple J.C."/>
            <person name="Locascio P."/>
            <person name="Lou Y."/>
            <person name="Lucas S."/>
            <person name="Martin F."/>
            <person name="Montanini B."/>
            <person name="Napoli C."/>
            <person name="Nelson D.R."/>
            <person name="Nelson C."/>
            <person name="Nieminen K."/>
            <person name="Nilsson O."/>
            <person name="Pereda V."/>
            <person name="Peter G."/>
            <person name="Philippe R."/>
            <person name="Pilate G."/>
            <person name="Poliakov A."/>
            <person name="Razumovskaya J."/>
            <person name="Richardson P."/>
            <person name="Rinaldi C."/>
            <person name="Ritland K."/>
            <person name="Rouze P."/>
            <person name="Ryaboy D."/>
            <person name="Schmutz J."/>
            <person name="Schrader J."/>
            <person name="Segerman B."/>
            <person name="Shin H."/>
            <person name="Siddiqui A."/>
            <person name="Sterky F."/>
            <person name="Terry A."/>
            <person name="Tsai C.J."/>
            <person name="Uberbacher E."/>
            <person name="Unneberg P."/>
            <person name="Vahala J."/>
            <person name="Wall K."/>
            <person name="Wessler S."/>
            <person name="Yang G."/>
            <person name="Yin T."/>
            <person name="Douglas C."/>
            <person name="Marra M."/>
            <person name="Sandberg G."/>
            <person name="Van de Peer Y."/>
            <person name="Rokhsar D."/>
        </authorList>
    </citation>
    <scope>NUCLEOTIDE SEQUENCE [LARGE SCALE GENOMIC DNA]</scope>
    <source>
        <strain evidence="22">cv. Nisqually</strain>
    </source>
</reference>
<dbReference type="SMART" id="SM00220">
    <property type="entry name" value="S_TKc"/>
    <property type="match status" value="1"/>
</dbReference>
<evidence type="ECO:0008006" key="23">
    <source>
        <dbReference type="Google" id="ProtNLM"/>
    </source>
</evidence>
<keyword evidence="7" id="KW-0677">Repeat</keyword>
<evidence type="ECO:0000256" key="17">
    <source>
        <dbReference type="SAM" id="MobiDB-lite"/>
    </source>
</evidence>
<keyword evidence="3" id="KW-0597">Phosphoprotein</keyword>
<feature type="domain" description="Protein kinase" evidence="19">
    <location>
        <begin position="330"/>
        <end position="599"/>
    </location>
</feature>
<keyword evidence="22" id="KW-1185">Reference proteome</keyword>
<feature type="domain" description="Gnk2-homologous" evidence="20">
    <location>
        <begin position="148"/>
        <end position="249"/>
    </location>
</feature>
<dbReference type="PROSITE" id="PS50011">
    <property type="entry name" value="PROTEIN_KINASE_DOM"/>
    <property type="match status" value="1"/>
</dbReference>
<keyword evidence="10" id="KW-0067">ATP-binding</keyword>
<dbReference type="ExpressionAtlas" id="A0A2K2C8E8">
    <property type="expression patterns" value="differential"/>
</dbReference>
<evidence type="ECO:0000313" key="22">
    <source>
        <dbReference type="Proteomes" id="UP000006729"/>
    </source>
</evidence>
<dbReference type="AlphaFoldDB" id="A0A2K2C8E8"/>
<dbReference type="FunFam" id="3.30.200.20:FF:000177">
    <property type="entry name" value="Cysteine-rich receptor-like protein kinase 2"/>
    <property type="match status" value="1"/>
</dbReference>
<dbReference type="PANTHER" id="PTHR47973">
    <property type="entry name" value="CYSTEINE-RICH RECEPTOR-LIKE PROTEIN KINASE 3"/>
    <property type="match status" value="1"/>
</dbReference>
<comment type="catalytic activity">
    <reaction evidence="15">
        <text>L-seryl-[protein] + ATP = O-phospho-L-seryl-[protein] + ADP + H(+)</text>
        <dbReference type="Rhea" id="RHEA:17989"/>
        <dbReference type="Rhea" id="RHEA-COMP:9863"/>
        <dbReference type="Rhea" id="RHEA-COMP:11604"/>
        <dbReference type="ChEBI" id="CHEBI:15378"/>
        <dbReference type="ChEBI" id="CHEBI:29999"/>
        <dbReference type="ChEBI" id="CHEBI:30616"/>
        <dbReference type="ChEBI" id="CHEBI:83421"/>
        <dbReference type="ChEBI" id="CHEBI:456216"/>
    </reaction>
</comment>
<evidence type="ECO:0000256" key="11">
    <source>
        <dbReference type="ARBA" id="ARBA00022989"/>
    </source>
</evidence>
<dbReference type="InterPro" id="IPR000719">
    <property type="entry name" value="Prot_kinase_dom"/>
</dbReference>
<dbReference type="FunFam" id="3.30.430.20:FF:000015">
    <property type="entry name" value="Cysteine-rich receptor-like protein kinase 3"/>
    <property type="match status" value="1"/>
</dbReference>
<feature type="transmembrane region" description="Helical" evidence="18">
    <location>
        <begin position="15"/>
        <end position="35"/>
    </location>
</feature>
<dbReference type="InterPro" id="IPR008271">
    <property type="entry name" value="Ser/Thr_kinase_AS"/>
</dbReference>
<feature type="transmembrane region" description="Helical" evidence="18">
    <location>
        <begin position="268"/>
        <end position="291"/>
    </location>
</feature>
<keyword evidence="5 18" id="KW-0812">Transmembrane</keyword>
<feature type="domain" description="Gnk2-homologous" evidence="20">
    <location>
        <begin position="41"/>
        <end position="139"/>
    </location>
</feature>
<evidence type="ECO:0000256" key="18">
    <source>
        <dbReference type="SAM" id="Phobius"/>
    </source>
</evidence>
<dbReference type="PROSITE" id="PS00108">
    <property type="entry name" value="PROTEIN_KINASE_ST"/>
    <property type="match status" value="1"/>
</dbReference>
<dbReference type="InterPro" id="IPR038408">
    <property type="entry name" value="GNK2_sf"/>
</dbReference>
<keyword evidence="13" id="KW-0675">Receptor</keyword>
<evidence type="ECO:0000256" key="14">
    <source>
        <dbReference type="ARBA" id="ARBA00023180"/>
    </source>
</evidence>
<keyword evidence="11 18" id="KW-1133">Transmembrane helix</keyword>
<sequence>MISLHLPPKLITINLQSWLFLSLIYSASFLFSLSLSDPRITQSGLYCGNSKYTVPIPTFTKEMGTLSQLLTTSHFATNNLNHSSTLTFYALAQCHQDLSQTDCLLCYAASRTKLPLCLPSLSGRIYLDGCFLRYDNYSFYQESVSSSFDTFKCGNEYLDVDDDDKHLDFPTRVGYAVGNVTIQAVENGGFAVVNVDGIYALAQCWDSVGREGCRGCLEMAGKAARGCVPKKEGRGMNAGCYLRYSTDKFYNNGGGDERNARGFSGPGIAIAVVLATAACLMLSIFAAYASYVRLLKAKRERNNLGKVPFSFNKSSLNFKYEILEKATDFFSPSRKLGQGGAGSVFIGTLPNGETVAVKRLIFNTRQWVDEFFNEVNLISGIQHKNLVKLLGCSIEGPESLLVYEYVRNKSLDQFLFDKTKSRTLNWKQRFEIILGTAEGLAYLHGGSQVRIIHRDIKSSNVLLDDNLNPKIADFGLVRCFGADKSHLSTGIAGTIGYMAPEYLIRGQLTDKADVYSFGVLVLEILGGKRCNAFVENSGSLLQTVWRLYRSNRLVDAVDPCLRDEFPTREASCVLQIGLLCTQASAALRPSMAQVVHFLTNNDCEIPPPNQPPYMNTSLLETENSRWSYSINSLVSNGPTEVEASSTSMESSSILSSNGQIRSEESSA</sequence>
<gene>
    <name evidence="21" type="ORF">POPTR_001G348000</name>
</gene>
<comment type="subcellular location">
    <subcellularLocation>
        <location evidence="1">Membrane</location>
        <topology evidence="1">Single-pass membrane protein</topology>
    </subcellularLocation>
</comment>
<dbReference type="SMR" id="A0A2K2C8E8"/>
<evidence type="ECO:0000256" key="15">
    <source>
        <dbReference type="ARBA" id="ARBA00047558"/>
    </source>
</evidence>
<dbReference type="PROSITE" id="PS51473">
    <property type="entry name" value="GNK2"/>
    <property type="match status" value="2"/>
</dbReference>
<dbReference type="Pfam" id="PF01657">
    <property type="entry name" value="Stress-antifung"/>
    <property type="match status" value="2"/>
</dbReference>
<accession>A0A2K2C8E8</accession>
<evidence type="ECO:0000256" key="8">
    <source>
        <dbReference type="ARBA" id="ARBA00022741"/>
    </source>
</evidence>